<dbReference type="Proteomes" id="UP000095281">
    <property type="component" value="Unplaced"/>
</dbReference>
<protein>
    <submittedName>
        <fullName evidence="2">DUF3694 domain-containing protein</fullName>
    </submittedName>
</protein>
<organism evidence="1 2">
    <name type="scientific">Meloidogyne hapla</name>
    <name type="common">Root-knot nematode worm</name>
    <dbReference type="NCBI Taxonomy" id="6305"/>
    <lineage>
        <taxon>Eukaryota</taxon>
        <taxon>Metazoa</taxon>
        <taxon>Ecdysozoa</taxon>
        <taxon>Nematoda</taxon>
        <taxon>Chromadorea</taxon>
        <taxon>Rhabditida</taxon>
        <taxon>Tylenchina</taxon>
        <taxon>Tylenchomorpha</taxon>
        <taxon>Tylenchoidea</taxon>
        <taxon>Meloidogynidae</taxon>
        <taxon>Meloidogyninae</taxon>
        <taxon>Meloidogyne</taxon>
    </lineage>
</organism>
<evidence type="ECO:0000313" key="1">
    <source>
        <dbReference type="Proteomes" id="UP000095281"/>
    </source>
</evidence>
<dbReference type="AlphaFoldDB" id="A0A1I8B8I1"/>
<dbReference type="WBParaSite" id="MhA1_Contig1626.frz3.gene11">
    <property type="protein sequence ID" value="MhA1_Contig1626.frz3.gene11"/>
    <property type="gene ID" value="MhA1_Contig1626.frz3.gene11"/>
</dbReference>
<reference evidence="2" key="1">
    <citation type="submission" date="2016-11" db="UniProtKB">
        <authorList>
            <consortium name="WormBaseParasite"/>
        </authorList>
    </citation>
    <scope>IDENTIFICATION</scope>
</reference>
<keyword evidence="1" id="KW-1185">Reference proteome</keyword>
<sequence length="241" mass="27391">MNFLRRTISGPARQNVALPGTDSLQSGGFTDEQGEITWELCECAVSLPSKKLLIEPCIAVFTGRNSYKNSQFIQVTLHNDSKHEWIVFKVQHYEPKDPFLTQEQLAKFEKACVSLMASPNVGLIGPGQKVMFKLILPARNIWPVNRESTMGKMSYFRILQMQVTDPWEVLSAFSGDNNLLKKGIRQLFEALNTARSCEDALERIYSGDVPFYLPRCPMILSEEKLNVETKDKVKKDEQNKV</sequence>
<accession>A0A1I8B8I1</accession>
<name>A0A1I8B8I1_MELHA</name>
<proteinExistence type="predicted"/>
<evidence type="ECO:0000313" key="2">
    <source>
        <dbReference type="WBParaSite" id="MhA1_Contig1626.frz3.gene11"/>
    </source>
</evidence>